<name>A0ABR1NR37_DIAER</name>
<dbReference type="Pfam" id="PF14420">
    <property type="entry name" value="Clr5"/>
    <property type="match status" value="1"/>
</dbReference>
<feature type="domain" description="Clr5" evidence="1">
    <location>
        <begin position="10"/>
        <end position="45"/>
    </location>
</feature>
<evidence type="ECO:0000259" key="1">
    <source>
        <dbReference type="Pfam" id="PF14420"/>
    </source>
</evidence>
<protein>
    <recommendedName>
        <fullName evidence="1">Clr5 domain-containing protein</fullName>
    </recommendedName>
</protein>
<sequence length="418" mass="46224">MSSATRQIPPSEWDRHKNTIVGLYRHKTLKAVRAEMQNLHGFNASSTLPGNAAQLVAASLPNEPLELRTATQPDVQDLSTDVTNTFGETATLSSQMDPGFSSMVTTSDFVGSTPPEFFDVLSGHAQFLDPSLMPLHTPAAPDLQPPFSRQHSLDGAAFQDVGLPLENNMVFFNMLKNIDFKQKLPSAQLEHILQPKGIVLDKAAARTIFGGFAPRLVADILSSKDQSMARRPPNLKHFLSKLSSQVPGENSALITDNQAFETKFARVLLFSVLNGLAGLDDVPMENILRFLNRFVVNKILLDILERCPRHVSRTLADNIFRASIEATDTNAVKLLVDRKLVDVNETACFSEERRRTPIQRASELMSPRLMQALIDGGADVNKVVYAKDDFIYGSQRYHRSQGKPGIYSSLLAPESIRN</sequence>
<evidence type="ECO:0000313" key="2">
    <source>
        <dbReference type="EMBL" id="KAK7712131.1"/>
    </source>
</evidence>
<reference evidence="2 3" key="1">
    <citation type="submission" date="2024-02" db="EMBL/GenBank/DDBJ databases">
        <title>De novo assembly and annotation of 12 fungi associated with fruit tree decline syndrome in Ontario, Canada.</title>
        <authorList>
            <person name="Sulman M."/>
            <person name="Ellouze W."/>
            <person name="Ilyukhin E."/>
        </authorList>
    </citation>
    <scope>NUCLEOTIDE SEQUENCE [LARGE SCALE GENOMIC DNA]</scope>
    <source>
        <strain evidence="2 3">M169</strain>
    </source>
</reference>
<organism evidence="2 3">
    <name type="scientific">Diaporthe eres</name>
    <name type="common">Phomopsis oblonga</name>
    <dbReference type="NCBI Taxonomy" id="83184"/>
    <lineage>
        <taxon>Eukaryota</taxon>
        <taxon>Fungi</taxon>
        <taxon>Dikarya</taxon>
        <taxon>Ascomycota</taxon>
        <taxon>Pezizomycotina</taxon>
        <taxon>Sordariomycetes</taxon>
        <taxon>Sordariomycetidae</taxon>
        <taxon>Diaporthales</taxon>
        <taxon>Diaporthaceae</taxon>
        <taxon>Diaporthe</taxon>
        <taxon>Diaporthe eres species complex</taxon>
    </lineage>
</organism>
<comment type="caution">
    <text evidence="2">The sequence shown here is derived from an EMBL/GenBank/DDBJ whole genome shotgun (WGS) entry which is preliminary data.</text>
</comment>
<proteinExistence type="predicted"/>
<evidence type="ECO:0000313" key="3">
    <source>
        <dbReference type="Proteomes" id="UP001430848"/>
    </source>
</evidence>
<dbReference type="InterPro" id="IPR025676">
    <property type="entry name" value="Clr5_dom"/>
</dbReference>
<dbReference type="Proteomes" id="UP001430848">
    <property type="component" value="Unassembled WGS sequence"/>
</dbReference>
<accession>A0ABR1NR37</accession>
<gene>
    <name evidence="2" type="ORF">SLS63_012500</name>
</gene>
<dbReference type="EMBL" id="JAKNSF020000139">
    <property type="protein sequence ID" value="KAK7712131.1"/>
    <property type="molecule type" value="Genomic_DNA"/>
</dbReference>
<keyword evidence="3" id="KW-1185">Reference proteome</keyword>